<name>Q2G4U9_NOVAD</name>
<keyword evidence="4" id="KW-0472">Membrane</keyword>
<evidence type="ECO:0000313" key="6">
    <source>
        <dbReference type="Proteomes" id="UP000009134"/>
    </source>
</evidence>
<comment type="similarity">
    <text evidence="1">Belongs to the SCO1/2 family.</text>
</comment>
<dbReference type="InterPro" id="IPR036249">
    <property type="entry name" value="Thioredoxin-like_sf"/>
</dbReference>
<dbReference type="PANTHER" id="PTHR12151:SF25">
    <property type="entry name" value="LINALOOL DEHYDRATASE_ISOMERASE DOMAIN-CONTAINING PROTEIN"/>
    <property type="match status" value="1"/>
</dbReference>
<keyword evidence="2" id="KW-0479">Metal-binding</keyword>
<proteinExistence type="inferred from homology"/>
<accession>Q2G4U9</accession>
<reference evidence="6" key="1">
    <citation type="submission" date="2006-01" db="EMBL/GenBank/DDBJ databases">
        <title>Complete sequence of Novosphingobium aromaticivorans DSM 12444.</title>
        <authorList>
            <consortium name="US DOE Joint Genome Institute"/>
            <person name="Copeland A."/>
            <person name="Lucas S."/>
            <person name="Lapidus A."/>
            <person name="Barry K."/>
            <person name="Detter J.C."/>
            <person name="Glavina T."/>
            <person name="Hammon N."/>
            <person name="Israni S."/>
            <person name="Pitluck S."/>
            <person name="Chain P."/>
            <person name="Malfatti S."/>
            <person name="Shin M."/>
            <person name="Vergez L."/>
            <person name="Schmutz J."/>
            <person name="Larimer F."/>
            <person name="Land M."/>
            <person name="Kyrpides N."/>
            <person name="Ivanova N."/>
            <person name="Fredrickson J."/>
            <person name="Balkwill D."/>
            <person name="Romine M.F."/>
            <person name="Richardson P."/>
        </authorList>
    </citation>
    <scope>NUCLEOTIDE SEQUENCE [LARGE SCALE GENOMIC DNA]</scope>
    <source>
        <strain evidence="6">ATCC 700278 / DSM 12444 / CCUG 56034 / CIP 105152 / NBRC 16084 / F199</strain>
    </source>
</reference>
<sequence length="211" mass="23278">MSRKGSSSPSRTRTTVAIIACIVAAVVGAVLLAWALLQVDLPPSSVDENGRYRLVATDGSLFDRASLRGRPYVIYFGYTSCPDQCPLMLSRLARARQALGRRGRELRIVFITVDPQRDTPEKLRRFVQEIGTPIVALTGSPEVIQKVADSAAIYVRRNDSALIGYTIEHTTNALIYSRDDEFRDTISPADSDAEVLAKLRAELDRPQEAGR</sequence>
<dbReference type="PANTHER" id="PTHR12151">
    <property type="entry name" value="ELECTRON TRANSPORT PROTIN SCO1/SENC FAMILY MEMBER"/>
    <property type="match status" value="1"/>
</dbReference>
<evidence type="ECO:0000256" key="4">
    <source>
        <dbReference type="SAM" id="Phobius"/>
    </source>
</evidence>
<dbReference type="Proteomes" id="UP000009134">
    <property type="component" value="Chromosome"/>
</dbReference>
<feature type="binding site" evidence="2">
    <location>
        <position position="85"/>
    </location>
    <ligand>
        <name>Cu cation</name>
        <dbReference type="ChEBI" id="CHEBI:23378"/>
    </ligand>
</feature>
<keyword evidence="4" id="KW-0812">Transmembrane</keyword>
<dbReference type="HOGENOM" id="CLU_050131_3_1_5"/>
<keyword evidence="6" id="KW-1185">Reference proteome</keyword>
<dbReference type="InterPro" id="IPR003782">
    <property type="entry name" value="SCO1/SenC"/>
</dbReference>
<feature type="binding site" evidence="2">
    <location>
        <position position="81"/>
    </location>
    <ligand>
        <name>Cu cation</name>
        <dbReference type="ChEBI" id="CHEBI:23378"/>
    </ligand>
</feature>
<dbReference type="eggNOG" id="COG1999">
    <property type="taxonomic scope" value="Bacteria"/>
</dbReference>
<keyword evidence="3" id="KW-1015">Disulfide bond</keyword>
<feature type="transmembrane region" description="Helical" evidence="4">
    <location>
        <begin position="12"/>
        <end position="37"/>
    </location>
</feature>
<keyword evidence="4" id="KW-1133">Transmembrane helix</keyword>
<dbReference type="KEGG" id="nar:Saro_2688"/>
<dbReference type="SUPFAM" id="SSF52833">
    <property type="entry name" value="Thioredoxin-like"/>
    <property type="match status" value="1"/>
</dbReference>
<dbReference type="AlphaFoldDB" id="Q2G4U9"/>
<evidence type="ECO:0000256" key="2">
    <source>
        <dbReference type="PIRSR" id="PIRSR603782-1"/>
    </source>
</evidence>
<organism evidence="5 6">
    <name type="scientific">Novosphingobium aromaticivorans (strain ATCC 700278 / DSM 12444 / CCUG 56034 / CIP 105152 / NBRC 16084 / F199)</name>
    <dbReference type="NCBI Taxonomy" id="279238"/>
    <lineage>
        <taxon>Bacteria</taxon>
        <taxon>Pseudomonadati</taxon>
        <taxon>Pseudomonadota</taxon>
        <taxon>Alphaproteobacteria</taxon>
        <taxon>Sphingomonadales</taxon>
        <taxon>Sphingomonadaceae</taxon>
        <taxon>Novosphingobium</taxon>
    </lineage>
</organism>
<feature type="binding site" evidence="2">
    <location>
        <position position="169"/>
    </location>
    <ligand>
        <name>Cu cation</name>
        <dbReference type="ChEBI" id="CHEBI:23378"/>
    </ligand>
</feature>
<dbReference type="EMBL" id="CP000248">
    <property type="protein sequence ID" value="ABD27124.1"/>
    <property type="molecule type" value="Genomic_DNA"/>
</dbReference>
<evidence type="ECO:0000256" key="3">
    <source>
        <dbReference type="PIRSR" id="PIRSR603782-2"/>
    </source>
</evidence>
<feature type="disulfide bond" description="Redox-active" evidence="3">
    <location>
        <begin position="81"/>
        <end position="85"/>
    </location>
</feature>
<evidence type="ECO:0000256" key="1">
    <source>
        <dbReference type="ARBA" id="ARBA00010996"/>
    </source>
</evidence>
<keyword evidence="2" id="KW-0186">Copper</keyword>
<protein>
    <submittedName>
        <fullName evidence="5">Electron transport protein SCO1/SenC</fullName>
    </submittedName>
</protein>
<evidence type="ECO:0000313" key="5">
    <source>
        <dbReference type="EMBL" id="ABD27124.1"/>
    </source>
</evidence>
<dbReference type="GO" id="GO:0046872">
    <property type="term" value="F:metal ion binding"/>
    <property type="evidence" value="ECO:0007669"/>
    <property type="project" value="UniProtKB-KW"/>
</dbReference>
<dbReference type="Pfam" id="PF02630">
    <property type="entry name" value="SCO1-SenC"/>
    <property type="match status" value="1"/>
</dbReference>
<dbReference type="STRING" id="279238.Saro_2688"/>
<dbReference type="CDD" id="cd02968">
    <property type="entry name" value="SCO"/>
    <property type="match status" value="1"/>
</dbReference>
<dbReference type="RefSeq" id="WP_011446330.1">
    <property type="nucleotide sequence ID" value="NC_007794.1"/>
</dbReference>
<gene>
    <name evidence="5" type="ordered locus">Saro_2688</name>
</gene>
<dbReference type="Gene3D" id="3.40.30.10">
    <property type="entry name" value="Glutaredoxin"/>
    <property type="match status" value="1"/>
</dbReference>